<accession>A0A174H2C4</accession>
<protein>
    <submittedName>
        <fullName evidence="1">Uncharacterized protein</fullName>
    </submittedName>
</protein>
<evidence type="ECO:0000313" key="2">
    <source>
        <dbReference type="EMBL" id="KAB4168006.1"/>
    </source>
</evidence>
<dbReference type="Proteomes" id="UP000284022">
    <property type="component" value="Unassembled WGS sequence"/>
</dbReference>
<evidence type="ECO:0000313" key="5">
    <source>
        <dbReference type="Proteomes" id="UP000284022"/>
    </source>
</evidence>
<gene>
    <name evidence="3" type="ORF">DWW83_07525</name>
    <name evidence="1" type="ORF">ERS852510_00013</name>
    <name evidence="2" type="ORF">GAQ59_16260</name>
</gene>
<reference evidence="2 6" key="3">
    <citation type="journal article" date="2019" name="Nat. Med.">
        <title>A library of human gut bacterial isolates paired with longitudinal multiomics data enables mechanistic microbiome research.</title>
        <authorList>
            <person name="Poyet M."/>
            <person name="Groussin M."/>
            <person name="Gibbons S.M."/>
            <person name="Avila-Pacheco J."/>
            <person name="Jiang X."/>
            <person name="Kearney S.M."/>
            <person name="Perrotta A.R."/>
            <person name="Berdy B."/>
            <person name="Zhao S."/>
            <person name="Lieberman T.D."/>
            <person name="Swanson P.K."/>
            <person name="Smith M."/>
            <person name="Roesemann S."/>
            <person name="Alexander J.E."/>
            <person name="Rich S.A."/>
            <person name="Livny J."/>
            <person name="Vlamakis H."/>
            <person name="Clish C."/>
            <person name="Bullock K."/>
            <person name="Deik A."/>
            <person name="Scott J."/>
            <person name="Pierce K.A."/>
            <person name="Xavier R.J."/>
            <person name="Alm E.J."/>
        </authorList>
    </citation>
    <scope>NUCLEOTIDE SEQUENCE [LARGE SCALE GENOMIC DNA]</scope>
    <source>
        <strain evidence="2 6">BIOML-A27</strain>
    </source>
</reference>
<dbReference type="AlphaFoldDB" id="A0A174H2C4"/>
<organism evidence="1 4">
    <name type="scientific">Bacteroides uniformis</name>
    <dbReference type="NCBI Taxonomy" id="820"/>
    <lineage>
        <taxon>Bacteria</taxon>
        <taxon>Pseudomonadati</taxon>
        <taxon>Bacteroidota</taxon>
        <taxon>Bacteroidia</taxon>
        <taxon>Bacteroidales</taxon>
        <taxon>Bacteroidaceae</taxon>
        <taxon>Bacteroides</taxon>
    </lineage>
</organism>
<dbReference type="Proteomes" id="UP000433928">
    <property type="component" value="Unassembled WGS sequence"/>
</dbReference>
<sequence length="76" mass="8745">MEIHKVHSVFFSATFTTKAIVQGIVKQLHADNIQHDITSNVLIPRFEIGTQCIVGRRRAVLFRKSARHVPLRRRTP</sequence>
<evidence type="ECO:0000313" key="3">
    <source>
        <dbReference type="EMBL" id="RGU39965.1"/>
    </source>
</evidence>
<name>A0A174H2C4_BACUN</name>
<evidence type="ECO:0000313" key="1">
    <source>
        <dbReference type="EMBL" id="CUO75657.1"/>
    </source>
</evidence>
<dbReference type="Proteomes" id="UP000095766">
    <property type="component" value="Unassembled WGS sequence"/>
</dbReference>
<evidence type="ECO:0000313" key="4">
    <source>
        <dbReference type="Proteomes" id="UP000095766"/>
    </source>
</evidence>
<dbReference type="EMBL" id="CZAO01000001">
    <property type="protein sequence ID" value="CUO75657.1"/>
    <property type="molecule type" value="Genomic_DNA"/>
</dbReference>
<proteinExistence type="predicted"/>
<evidence type="ECO:0000313" key="6">
    <source>
        <dbReference type="Proteomes" id="UP000433928"/>
    </source>
</evidence>
<reference evidence="3 5" key="2">
    <citation type="submission" date="2018-08" db="EMBL/GenBank/DDBJ databases">
        <title>A genome reference for cultivated species of the human gut microbiota.</title>
        <authorList>
            <person name="Zou Y."/>
            <person name="Xue W."/>
            <person name="Luo G."/>
        </authorList>
    </citation>
    <scope>NUCLEOTIDE SEQUENCE [LARGE SCALE GENOMIC DNA]</scope>
    <source>
        <strain evidence="3 5">AF17-20</strain>
    </source>
</reference>
<dbReference type="EMBL" id="QRXV01000006">
    <property type="protein sequence ID" value="RGU39965.1"/>
    <property type="molecule type" value="Genomic_DNA"/>
</dbReference>
<reference evidence="1 4" key="1">
    <citation type="submission" date="2015-09" db="EMBL/GenBank/DDBJ databases">
        <authorList>
            <consortium name="Pathogen Informatics"/>
        </authorList>
    </citation>
    <scope>NUCLEOTIDE SEQUENCE [LARGE SCALE GENOMIC DNA]</scope>
    <source>
        <strain evidence="1 4">2789STDY5834898</strain>
    </source>
</reference>
<dbReference type="EMBL" id="WCUG01000017">
    <property type="protein sequence ID" value="KAB4168006.1"/>
    <property type="molecule type" value="Genomic_DNA"/>
</dbReference>